<gene>
    <name evidence="2" type="ORF">AMORRO_LOCUS17181</name>
</gene>
<feature type="non-terminal residue" evidence="2">
    <location>
        <position position="1"/>
    </location>
</feature>
<evidence type="ECO:0000313" key="2">
    <source>
        <dbReference type="EMBL" id="CAG8779216.1"/>
    </source>
</evidence>
<keyword evidence="3" id="KW-1185">Reference proteome</keyword>
<sequence length="222" mass="25303">KIVFAPPKMNFASSSVGGLKNTEDKIAQAKNSRSEGLRQRQDDVSFPRTGIKDSEPRAPRGPTGGRGFVGREALRDRTLTEKTLKDSTASLHNTHGRGLGHSRSQETTRNNRRDGGVSGKDYLGRTNYSRHQYSEDKSETPEWMNYNPLTDENFKHGENGEFEDKRHFDIQAWKSSMKEQDKERKDRERMRSDKERKESGEKGRARSVSRADSSTSWRPGNK</sequence>
<feature type="non-terminal residue" evidence="2">
    <location>
        <position position="222"/>
    </location>
</feature>
<reference evidence="2" key="1">
    <citation type="submission" date="2021-06" db="EMBL/GenBank/DDBJ databases">
        <authorList>
            <person name="Kallberg Y."/>
            <person name="Tangrot J."/>
            <person name="Rosling A."/>
        </authorList>
    </citation>
    <scope>NUCLEOTIDE SEQUENCE</scope>
    <source>
        <strain evidence="2">CL551</strain>
    </source>
</reference>
<dbReference type="Proteomes" id="UP000789342">
    <property type="component" value="Unassembled WGS sequence"/>
</dbReference>
<feature type="compositionally biased region" description="Basic and acidic residues" evidence="1">
    <location>
        <begin position="21"/>
        <end position="58"/>
    </location>
</feature>
<feature type="compositionally biased region" description="Basic and acidic residues" evidence="1">
    <location>
        <begin position="103"/>
        <end position="115"/>
    </location>
</feature>
<proteinExistence type="predicted"/>
<name>A0A9N9JHR8_9GLOM</name>
<dbReference type="AlphaFoldDB" id="A0A9N9JHR8"/>
<comment type="caution">
    <text evidence="2">The sequence shown here is derived from an EMBL/GenBank/DDBJ whole genome shotgun (WGS) entry which is preliminary data.</text>
</comment>
<organism evidence="2 3">
    <name type="scientific">Acaulospora morrowiae</name>
    <dbReference type="NCBI Taxonomy" id="94023"/>
    <lineage>
        <taxon>Eukaryota</taxon>
        <taxon>Fungi</taxon>
        <taxon>Fungi incertae sedis</taxon>
        <taxon>Mucoromycota</taxon>
        <taxon>Glomeromycotina</taxon>
        <taxon>Glomeromycetes</taxon>
        <taxon>Diversisporales</taxon>
        <taxon>Acaulosporaceae</taxon>
        <taxon>Acaulospora</taxon>
    </lineage>
</organism>
<feature type="region of interest" description="Disordered" evidence="1">
    <location>
        <begin position="1"/>
        <end position="222"/>
    </location>
</feature>
<feature type="compositionally biased region" description="Polar residues" evidence="1">
    <location>
        <begin position="210"/>
        <end position="222"/>
    </location>
</feature>
<feature type="compositionally biased region" description="Basic and acidic residues" evidence="1">
    <location>
        <begin position="152"/>
        <end position="169"/>
    </location>
</feature>
<feature type="compositionally biased region" description="Basic and acidic residues" evidence="1">
    <location>
        <begin position="176"/>
        <end position="204"/>
    </location>
</feature>
<dbReference type="EMBL" id="CAJVPV010051362">
    <property type="protein sequence ID" value="CAG8779216.1"/>
    <property type="molecule type" value="Genomic_DNA"/>
</dbReference>
<evidence type="ECO:0000313" key="3">
    <source>
        <dbReference type="Proteomes" id="UP000789342"/>
    </source>
</evidence>
<feature type="compositionally biased region" description="Basic and acidic residues" evidence="1">
    <location>
        <begin position="72"/>
        <end position="85"/>
    </location>
</feature>
<protein>
    <submittedName>
        <fullName evidence="2">508_t:CDS:1</fullName>
    </submittedName>
</protein>
<accession>A0A9N9JHR8</accession>
<dbReference type="OrthoDB" id="2504266at2759"/>
<evidence type="ECO:0000256" key="1">
    <source>
        <dbReference type="SAM" id="MobiDB-lite"/>
    </source>
</evidence>